<dbReference type="Proteomes" id="UP000001033">
    <property type="component" value="Chromosome"/>
</dbReference>
<proteinExistence type="predicted"/>
<gene>
    <name evidence="2" type="ordered locus">OTT_0922</name>
</gene>
<keyword evidence="1" id="KW-0812">Transmembrane</keyword>
<dbReference type="InterPro" id="IPR007039">
    <property type="entry name" value="TrbC/VirB2"/>
</dbReference>
<reference evidence="3" key="1">
    <citation type="journal article" date="2008" name="DNA Res.">
        <title>The whole-genome sequencing of the obligate intracellular bacterium Orientia tsutsugamushi revealed massive gene amplification during reductive genome evolution.</title>
        <authorList>
            <person name="Nakayama K."/>
            <person name="Yamashita A."/>
            <person name="Kurokawa K."/>
            <person name="Morimoto T."/>
            <person name="Ogawa M."/>
            <person name="Fukuhara M."/>
            <person name="Urakami H."/>
            <person name="Ohnishi M."/>
            <person name="Uchiyama I."/>
            <person name="Ogura Y."/>
            <person name="Ooka T."/>
            <person name="Oshima K."/>
            <person name="Tamura A."/>
            <person name="Hattori M."/>
            <person name="Hayashi T."/>
        </authorList>
    </citation>
    <scope>NUCLEOTIDE SEQUENCE [LARGE SCALE GENOMIC DNA]</scope>
    <source>
        <strain evidence="3">Ikeda</strain>
    </source>
</reference>
<organism evidence="2 3">
    <name type="scientific">Orientia tsutsugamushi (strain Ikeda)</name>
    <name type="common">Rickettsia tsutsugamushi</name>
    <dbReference type="NCBI Taxonomy" id="334380"/>
    <lineage>
        <taxon>Bacteria</taxon>
        <taxon>Pseudomonadati</taxon>
        <taxon>Pseudomonadota</taxon>
        <taxon>Alphaproteobacteria</taxon>
        <taxon>Rickettsiales</taxon>
        <taxon>Rickettsiaceae</taxon>
        <taxon>Rickettsieae</taxon>
        <taxon>Orientia</taxon>
    </lineage>
</organism>
<keyword evidence="1" id="KW-1133">Transmembrane helix</keyword>
<evidence type="ECO:0000313" key="2">
    <source>
        <dbReference type="EMBL" id="BAG40380.1"/>
    </source>
</evidence>
<dbReference type="Pfam" id="PF04956">
    <property type="entry name" value="TrbC"/>
    <property type="match status" value="1"/>
</dbReference>
<dbReference type="HOGENOM" id="CLU_2070716_0_0_5"/>
<keyword evidence="1" id="KW-0472">Membrane</keyword>
<protein>
    <recommendedName>
        <fullName evidence="4">TrbC/VIRB2 family protein</fullName>
    </recommendedName>
</protein>
<evidence type="ECO:0000313" key="3">
    <source>
        <dbReference type="Proteomes" id="UP000001033"/>
    </source>
</evidence>
<feature type="transmembrane region" description="Helical" evidence="1">
    <location>
        <begin position="72"/>
        <end position="91"/>
    </location>
</feature>
<feature type="transmembrane region" description="Helical" evidence="1">
    <location>
        <begin position="97"/>
        <end position="118"/>
    </location>
</feature>
<evidence type="ECO:0000256" key="1">
    <source>
        <dbReference type="SAM" id="Phobius"/>
    </source>
</evidence>
<dbReference type="EMBL" id="AP008981">
    <property type="protein sequence ID" value="BAG40380.1"/>
    <property type="molecule type" value="Genomic_DNA"/>
</dbReference>
<name>B3CSH9_ORITI</name>
<feature type="transmembrane region" description="Helical" evidence="1">
    <location>
        <begin position="30"/>
        <end position="51"/>
    </location>
</feature>
<sequence length="133" mass="13906">MLAVATFECNLGEKIMRLLSFKQSCYLKPLLMLCFLILILSTSSIVSANGADEADIIGTKLCNIVGILSGRTTKALCLVAIIILGITTFMGRVSTSTAVITVCAIVIVTQAPAVLKFISGDSADDCKAAASSK</sequence>
<evidence type="ECO:0008006" key="4">
    <source>
        <dbReference type="Google" id="ProtNLM"/>
    </source>
</evidence>
<dbReference type="KEGG" id="ott:OTT_0922"/>
<dbReference type="AlphaFoldDB" id="B3CSH9"/>
<accession>B3CSH9</accession>